<sequence length="110" mass="11380">MRPKTLLATLAVVAVLAALPLGKGHGEEGEGAALGKDANAGAWPCCDTCGVCTRSIPPICECRDMSPRGCHPSCRNCRATGGIRGAPLFQCTDFITNFCERRCTPASAGA</sequence>
<accession>A0A1E5W2D6</accession>
<dbReference type="Proteomes" id="UP000095767">
    <property type="component" value="Unassembled WGS sequence"/>
</dbReference>
<dbReference type="InterPro" id="IPR035995">
    <property type="entry name" value="Bowman-Birk_prot_inh"/>
</dbReference>
<dbReference type="Gene3D" id="2.10.69.10">
    <property type="entry name" value="Cysteine Protease (Bromelain) Inhibitor, subunit H"/>
    <property type="match status" value="1"/>
</dbReference>
<evidence type="ECO:0000313" key="9">
    <source>
        <dbReference type="Proteomes" id="UP000095767"/>
    </source>
</evidence>
<dbReference type="PANTHER" id="PTHR33479">
    <property type="entry name" value="BOWMAN-BIRK TYPE BRAN TRYPSIN INHIBITOR"/>
    <property type="match status" value="1"/>
</dbReference>
<keyword evidence="6" id="KW-0732">Signal</keyword>
<dbReference type="GO" id="GO:0005576">
    <property type="term" value="C:extracellular region"/>
    <property type="evidence" value="ECO:0007669"/>
    <property type="project" value="InterPro"/>
</dbReference>
<dbReference type="Pfam" id="PF00228">
    <property type="entry name" value="Bowman-Birk_leg"/>
    <property type="match status" value="1"/>
</dbReference>
<keyword evidence="4" id="KW-1015">Disulfide bond</keyword>
<dbReference type="SMART" id="SM00269">
    <property type="entry name" value="BowB"/>
    <property type="match status" value="1"/>
</dbReference>
<evidence type="ECO:0000259" key="7">
    <source>
        <dbReference type="SMART" id="SM00269"/>
    </source>
</evidence>
<comment type="caution">
    <text evidence="8">The sequence shown here is derived from an EMBL/GenBank/DDBJ whole genome shotgun (WGS) entry which is preliminary data.</text>
</comment>
<evidence type="ECO:0000256" key="4">
    <source>
        <dbReference type="ARBA" id="ARBA00023157"/>
    </source>
</evidence>
<evidence type="ECO:0000256" key="5">
    <source>
        <dbReference type="RuleBase" id="RU003856"/>
    </source>
</evidence>
<dbReference type="SUPFAM" id="SSF57247">
    <property type="entry name" value="Bowman-Birk inhibitor, BBI"/>
    <property type="match status" value="1"/>
</dbReference>
<dbReference type="PANTHER" id="PTHR33479:SF4">
    <property type="entry name" value="BOWMAN-BIRK TYPE TRYPSIN INHIBITOR"/>
    <property type="match status" value="1"/>
</dbReference>
<keyword evidence="9" id="KW-1185">Reference proteome</keyword>
<dbReference type="EMBL" id="LWDX02023117">
    <property type="protein sequence ID" value="OEL31567.1"/>
    <property type="molecule type" value="Genomic_DNA"/>
</dbReference>
<dbReference type="InterPro" id="IPR000877">
    <property type="entry name" value="Prot_inh_BBI"/>
</dbReference>
<reference evidence="8 9" key="1">
    <citation type="submission" date="2016-09" db="EMBL/GenBank/DDBJ databases">
        <title>The draft genome of Dichanthelium oligosanthes: A C3 panicoid grass species.</title>
        <authorList>
            <person name="Studer A.J."/>
            <person name="Schnable J.C."/>
            <person name="Brutnell T.P."/>
        </authorList>
    </citation>
    <scope>NUCLEOTIDE SEQUENCE [LARGE SCALE GENOMIC DNA]</scope>
    <source>
        <strain evidence="9">cv. Kellogg 1175</strain>
        <tissue evidence="8">Leaf</tissue>
    </source>
</reference>
<comment type="similarity">
    <text evidence="1 5">Belongs to the Bowman-Birk serine protease inhibitor family.</text>
</comment>
<name>A0A1E5W2D6_9POAL</name>
<dbReference type="AlphaFoldDB" id="A0A1E5W2D6"/>
<evidence type="ECO:0000256" key="6">
    <source>
        <dbReference type="SAM" id="SignalP"/>
    </source>
</evidence>
<feature type="signal peptide" evidence="6">
    <location>
        <begin position="1"/>
        <end position="26"/>
    </location>
</feature>
<dbReference type="OrthoDB" id="739291at2759"/>
<keyword evidence="3 5" id="KW-0722">Serine protease inhibitor</keyword>
<feature type="domain" description="Bowman-Birk serine protease inhibitors family" evidence="7">
    <location>
        <begin position="45"/>
        <end position="103"/>
    </location>
</feature>
<protein>
    <recommendedName>
        <fullName evidence="7">Bowman-Birk serine protease inhibitors family domain-containing protein</fullName>
    </recommendedName>
</protein>
<proteinExistence type="inferred from homology"/>
<evidence type="ECO:0000256" key="1">
    <source>
        <dbReference type="ARBA" id="ARBA00008506"/>
    </source>
</evidence>
<feature type="chain" id="PRO_5009188731" description="Bowman-Birk serine protease inhibitors family domain-containing protein" evidence="6">
    <location>
        <begin position="27"/>
        <end position="110"/>
    </location>
</feature>
<keyword evidence="2 5" id="KW-0646">Protease inhibitor</keyword>
<evidence type="ECO:0000313" key="8">
    <source>
        <dbReference type="EMBL" id="OEL31567.1"/>
    </source>
</evidence>
<evidence type="ECO:0000256" key="2">
    <source>
        <dbReference type="ARBA" id="ARBA00022690"/>
    </source>
</evidence>
<organism evidence="8 9">
    <name type="scientific">Dichanthelium oligosanthes</name>
    <dbReference type="NCBI Taxonomy" id="888268"/>
    <lineage>
        <taxon>Eukaryota</taxon>
        <taxon>Viridiplantae</taxon>
        <taxon>Streptophyta</taxon>
        <taxon>Embryophyta</taxon>
        <taxon>Tracheophyta</taxon>
        <taxon>Spermatophyta</taxon>
        <taxon>Magnoliopsida</taxon>
        <taxon>Liliopsida</taxon>
        <taxon>Poales</taxon>
        <taxon>Poaceae</taxon>
        <taxon>PACMAD clade</taxon>
        <taxon>Panicoideae</taxon>
        <taxon>Panicodae</taxon>
        <taxon>Paniceae</taxon>
        <taxon>Dichantheliinae</taxon>
        <taxon>Dichanthelium</taxon>
    </lineage>
</organism>
<dbReference type="GO" id="GO:0004867">
    <property type="term" value="F:serine-type endopeptidase inhibitor activity"/>
    <property type="evidence" value="ECO:0007669"/>
    <property type="project" value="UniProtKB-KW"/>
</dbReference>
<gene>
    <name evidence="8" type="ORF">BAE44_0007416</name>
</gene>
<dbReference type="CDD" id="cd00023">
    <property type="entry name" value="BBI"/>
    <property type="match status" value="1"/>
</dbReference>
<evidence type="ECO:0000256" key="3">
    <source>
        <dbReference type="ARBA" id="ARBA00022900"/>
    </source>
</evidence>